<name>A0A8J2U6M6_9GAMM</name>
<organism evidence="5 6">
    <name type="scientific">Neiella marina</name>
    <dbReference type="NCBI Taxonomy" id="508461"/>
    <lineage>
        <taxon>Bacteria</taxon>
        <taxon>Pseudomonadati</taxon>
        <taxon>Pseudomonadota</taxon>
        <taxon>Gammaproteobacteria</taxon>
        <taxon>Alteromonadales</taxon>
        <taxon>Echinimonadaceae</taxon>
        <taxon>Neiella</taxon>
    </lineage>
</organism>
<evidence type="ECO:0000313" key="5">
    <source>
        <dbReference type="EMBL" id="GGA82177.1"/>
    </source>
</evidence>
<dbReference type="PROSITE" id="PS51353">
    <property type="entry name" value="ARSC"/>
    <property type="match status" value="1"/>
</dbReference>
<dbReference type="PANTHER" id="PTHR30041:SF4">
    <property type="entry name" value="ARSENATE REDUCTASE"/>
    <property type="match status" value="1"/>
</dbReference>
<keyword evidence="2 4" id="KW-0560">Oxidoreductase</keyword>
<dbReference type="PANTHER" id="PTHR30041">
    <property type="entry name" value="ARSENATE REDUCTASE"/>
    <property type="match status" value="1"/>
</dbReference>
<evidence type="ECO:0000256" key="1">
    <source>
        <dbReference type="ARBA" id="ARBA00007198"/>
    </source>
</evidence>
<dbReference type="GO" id="GO:0008794">
    <property type="term" value="F:arsenate reductase (glutaredoxin) activity"/>
    <property type="evidence" value="ECO:0007669"/>
    <property type="project" value="UniProtKB-UniRule"/>
</dbReference>
<reference evidence="6" key="1">
    <citation type="journal article" date="2019" name="Int. J. Syst. Evol. Microbiol.">
        <title>The Global Catalogue of Microorganisms (GCM) 10K type strain sequencing project: providing services to taxonomists for standard genome sequencing and annotation.</title>
        <authorList>
            <consortium name="The Broad Institute Genomics Platform"/>
            <consortium name="The Broad Institute Genome Sequencing Center for Infectious Disease"/>
            <person name="Wu L."/>
            <person name="Ma J."/>
        </authorList>
    </citation>
    <scope>NUCLEOTIDE SEQUENCE [LARGE SCALE GENOMIC DNA]</scope>
    <source>
        <strain evidence="6">CGMCC 1.10130</strain>
    </source>
</reference>
<dbReference type="RefSeq" id="WP_087506188.1">
    <property type="nucleotide sequence ID" value="NZ_BMDX01000013.1"/>
</dbReference>
<dbReference type="SUPFAM" id="SSF52833">
    <property type="entry name" value="Thioredoxin-like"/>
    <property type="match status" value="1"/>
</dbReference>
<dbReference type="Gene3D" id="3.40.30.10">
    <property type="entry name" value="Glutaredoxin"/>
    <property type="match status" value="1"/>
</dbReference>
<keyword evidence="6" id="KW-1185">Reference proteome</keyword>
<comment type="caution">
    <text evidence="5">The sequence shown here is derived from an EMBL/GenBank/DDBJ whole genome shotgun (WGS) entry which is preliminary data.</text>
</comment>
<dbReference type="EC" id="1.20.4.1" evidence="4"/>
<dbReference type="EMBL" id="BMDX01000013">
    <property type="protein sequence ID" value="GGA82177.1"/>
    <property type="molecule type" value="Genomic_DNA"/>
</dbReference>
<evidence type="ECO:0000256" key="2">
    <source>
        <dbReference type="ARBA" id="ARBA00023002"/>
    </source>
</evidence>
<evidence type="ECO:0000313" key="6">
    <source>
        <dbReference type="Proteomes" id="UP000619743"/>
    </source>
</evidence>
<evidence type="ECO:0000256" key="3">
    <source>
        <dbReference type="PROSITE-ProRule" id="PRU01282"/>
    </source>
</evidence>
<accession>A0A8J2U6M6</accession>
<dbReference type="Proteomes" id="UP000619743">
    <property type="component" value="Unassembled WGS sequence"/>
</dbReference>
<gene>
    <name evidence="5" type="primary">yfgD</name>
    <name evidence="5" type="ORF">GCM10011369_25190</name>
</gene>
<evidence type="ECO:0000256" key="4">
    <source>
        <dbReference type="RuleBase" id="RU362029"/>
    </source>
</evidence>
<dbReference type="InterPro" id="IPR006659">
    <property type="entry name" value="Arsenate_reductase"/>
</dbReference>
<dbReference type="CDD" id="cd03034">
    <property type="entry name" value="ArsC_ArsC"/>
    <property type="match status" value="1"/>
</dbReference>
<dbReference type="AlphaFoldDB" id="A0A8J2U6M6"/>
<dbReference type="InterPro" id="IPR006660">
    <property type="entry name" value="Arsenate_reductase-like"/>
</dbReference>
<sequence length="118" mass="13370">MNTYRIYHNPRCSKSRQTLALLQENGIEPEIVEYLKTPPTPDEIENLAELLELTPRQMMRTKEAEYKEQQLDGDDVTAAALINAMAKTPKLLERPIVVKGEQAVIGRPPENVLSLIND</sequence>
<proteinExistence type="inferred from homology"/>
<dbReference type="OrthoDB" id="9790554at2"/>
<dbReference type="NCBIfam" id="TIGR00014">
    <property type="entry name" value="arsC"/>
    <property type="match status" value="1"/>
</dbReference>
<comment type="similarity">
    <text evidence="1 3 4">Belongs to the ArsC family.</text>
</comment>
<comment type="catalytic activity">
    <reaction evidence="4">
        <text>[glutaredoxin]-dithiol + arsenate + glutathione + H(+) = glutathionyl-S-S-[glutaredoxin] + arsenite + H2O</text>
        <dbReference type="Rhea" id="RHEA:22016"/>
        <dbReference type="Rhea" id="RHEA-COMP:10729"/>
        <dbReference type="Rhea" id="RHEA-COMP:17668"/>
        <dbReference type="ChEBI" id="CHEBI:15377"/>
        <dbReference type="ChEBI" id="CHEBI:15378"/>
        <dbReference type="ChEBI" id="CHEBI:29242"/>
        <dbReference type="ChEBI" id="CHEBI:29950"/>
        <dbReference type="ChEBI" id="CHEBI:48597"/>
        <dbReference type="ChEBI" id="CHEBI:57925"/>
        <dbReference type="ChEBI" id="CHEBI:146199"/>
        <dbReference type="EC" id="1.20.4.1"/>
    </reaction>
</comment>
<protein>
    <recommendedName>
        <fullName evidence="4">Arsenate reductase</fullName>
        <ecNumber evidence="4">1.20.4.1</ecNumber>
    </recommendedName>
</protein>
<dbReference type="InterPro" id="IPR036249">
    <property type="entry name" value="Thioredoxin-like_sf"/>
</dbReference>
<dbReference type="Pfam" id="PF03960">
    <property type="entry name" value="ArsC"/>
    <property type="match status" value="1"/>
</dbReference>